<sequence length="188" mass="21311">MSKPITHPALEYLKKTKPVLIDTNILYSWMPIPGSNTTSGTSGDVLKELIIKKVPIFINSHVVSEYINLYLRTYAKEHPNEFNGVDVLSNYGFKHNFRNTEKYNEIIKEVVTTLYYFLDQQGLTVQYVDTIDNLSKSTLELMTRAKLDFTDAVLVQIASEKGAAILSNDKDFSKLDLPNVFSPTILTL</sequence>
<reference evidence="2 3" key="1">
    <citation type="submission" date="2016-02" db="EMBL/GenBank/DDBJ databases">
        <title>Complete Genome Sequence of Weissella jogaejeotgali FOL01.</title>
        <authorList>
            <person name="Lee J.-H."/>
            <person name="Ku H.-J."/>
        </authorList>
    </citation>
    <scope>NUCLEOTIDE SEQUENCE [LARGE SCALE GENOMIC DNA]</scope>
    <source>
        <strain evidence="2 3">FOL01</strain>
    </source>
</reference>
<name>A0A1L6R8Y1_9LACO</name>
<dbReference type="EMBL" id="CP014332">
    <property type="protein sequence ID" value="APS40973.1"/>
    <property type="molecule type" value="Genomic_DNA"/>
</dbReference>
<dbReference type="SUPFAM" id="SSF88723">
    <property type="entry name" value="PIN domain-like"/>
    <property type="match status" value="1"/>
</dbReference>
<dbReference type="AlphaFoldDB" id="A0A1L6R8Y1"/>
<gene>
    <name evidence="2" type="ORF">FOL01_0114</name>
</gene>
<dbReference type="InterPro" id="IPR029060">
    <property type="entry name" value="PIN-like_dom_sf"/>
</dbReference>
<dbReference type="Gene3D" id="3.40.50.1010">
    <property type="entry name" value="5'-nuclease"/>
    <property type="match status" value="1"/>
</dbReference>
<evidence type="ECO:0000259" key="1">
    <source>
        <dbReference type="Pfam" id="PF01850"/>
    </source>
</evidence>
<accession>A0A1L6R8Y1</accession>
<dbReference type="Proteomes" id="UP000185473">
    <property type="component" value="Chromosome"/>
</dbReference>
<dbReference type="InterPro" id="IPR002716">
    <property type="entry name" value="PIN_dom"/>
</dbReference>
<dbReference type="RefSeq" id="WP_075268832.1">
    <property type="nucleotide sequence ID" value="NZ_CP014332.1"/>
</dbReference>
<dbReference type="OrthoDB" id="8687082at2"/>
<dbReference type="Pfam" id="PF01850">
    <property type="entry name" value="PIN"/>
    <property type="match status" value="1"/>
</dbReference>
<organism evidence="2 3">
    <name type="scientific">Weissella jogaejeotgali</name>
    <dbReference type="NCBI Taxonomy" id="1631871"/>
    <lineage>
        <taxon>Bacteria</taxon>
        <taxon>Bacillati</taxon>
        <taxon>Bacillota</taxon>
        <taxon>Bacilli</taxon>
        <taxon>Lactobacillales</taxon>
        <taxon>Lactobacillaceae</taxon>
        <taxon>Weissella</taxon>
    </lineage>
</organism>
<proteinExistence type="predicted"/>
<dbReference type="KEGG" id="wjo:FOL01_0114"/>
<evidence type="ECO:0000313" key="3">
    <source>
        <dbReference type="Proteomes" id="UP000185473"/>
    </source>
</evidence>
<evidence type="ECO:0000313" key="2">
    <source>
        <dbReference type="EMBL" id="APS40973.1"/>
    </source>
</evidence>
<dbReference type="CDD" id="cd09854">
    <property type="entry name" value="PIN_VapC-like"/>
    <property type="match status" value="1"/>
</dbReference>
<dbReference type="STRING" id="1631871.FOL01_0114"/>
<keyword evidence="3" id="KW-1185">Reference proteome</keyword>
<protein>
    <recommendedName>
        <fullName evidence="1">PIN domain-containing protein</fullName>
    </recommendedName>
</protein>
<feature type="domain" description="PIN" evidence="1">
    <location>
        <begin position="19"/>
        <end position="176"/>
    </location>
</feature>